<gene>
    <name evidence="2" type="ORF">SAMN04488588_0164</name>
</gene>
<feature type="transmembrane region" description="Helical" evidence="1">
    <location>
        <begin position="108"/>
        <end position="127"/>
    </location>
</feature>
<feature type="transmembrane region" description="Helical" evidence="1">
    <location>
        <begin position="6"/>
        <end position="33"/>
    </location>
</feature>
<dbReference type="EMBL" id="FMYV01000001">
    <property type="protein sequence ID" value="SDB98977.1"/>
    <property type="molecule type" value="Genomic_DNA"/>
</dbReference>
<evidence type="ECO:0000256" key="1">
    <source>
        <dbReference type="SAM" id="Phobius"/>
    </source>
</evidence>
<feature type="transmembrane region" description="Helical" evidence="1">
    <location>
        <begin position="68"/>
        <end position="88"/>
    </location>
</feature>
<keyword evidence="1" id="KW-0812">Transmembrane</keyword>
<protein>
    <submittedName>
        <fullName evidence="2">Uncharacterized protein</fullName>
    </submittedName>
</protein>
<proteinExistence type="predicted"/>
<accession>A0A1G6HXD3</accession>
<sequence>MILIRPFLVFIALMLFYIPNLQFIGIAILLYIYHILTKNRNSHIEKMKEVYKANGIDFPIKDSGKKTFVWLYLYIFSLTVLFYMANTLTSEVLALDINQIEQFQVEPWESYLLIGSFILMWVSYTFMINKIIKDQWILQESEINNNIVKYRFISLREGNFSMLLRILTFNLYEWYLIYMLLRETAMHYIEDGTATGVYKKHIEKPKKEEIKKESPFENLINKIKNLDKEEKYSVIFYEVTNMQAEKAEEVLKKLLEENYIDQEEYDKIKSFL</sequence>
<dbReference type="Proteomes" id="UP000199322">
    <property type="component" value="Unassembled WGS sequence"/>
</dbReference>
<dbReference type="STRING" id="28234.SAMN04488588_0164"/>
<name>A0A1G6HXD3_9BACT</name>
<keyword evidence="1" id="KW-0472">Membrane</keyword>
<dbReference type="AlphaFoldDB" id="A0A1G6HXD3"/>
<evidence type="ECO:0000313" key="3">
    <source>
        <dbReference type="Proteomes" id="UP000199322"/>
    </source>
</evidence>
<dbReference type="RefSeq" id="WP_091401935.1">
    <property type="nucleotide sequence ID" value="NZ_FMYV01000001.1"/>
</dbReference>
<evidence type="ECO:0000313" key="2">
    <source>
        <dbReference type="EMBL" id="SDB98977.1"/>
    </source>
</evidence>
<keyword evidence="1" id="KW-1133">Transmembrane helix</keyword>
<reference evidence="2 3" key="1">
    <citation type="submission" date="2016-10" db="EMBL/GenBank/DDBJ databases">
        <authorList>
            <person name="de Groot N.N."/>
        </authorList>
    </citation>
    <scope>NUCLEOTIDE SEQUENCE [LARGE SCALE GENOMIC DNA]</scope>
    <source>
        <strain evidence="2 3">WG14</strain>
    </source>
</reference>
<keyword evidence="3" id="KW-1185">Reference proteome</keyword>
<organism evidence="2 3">
    <name type="scientific">Geotoga petraea</name>
    <dbReference type="NCBI Taxonomy" id="28234"/>
    <lineage>
        <taxon>Bacteria</taxon>
        <taxon>Thermotogati</taxon>
        <taxon>Thermotogota</taxon>
        <taxon>Thermotogae</taxon>
        <taxon>Petrotogales</taxon>
        <taxon>Petrotogaceae</taxon>
        <taxon>Geotoga</taxon>
    </lineage>
</organism>